<protein>
    <recommendedName>
        <fullName evidence="1">ER-bound oxygenase mpaB/mpaB'/Rubber oxygenase catalytic domain-containing protein</fullName>
    </recommendedName>
</protein>
<reference evidence="2" key="1">
    <citation type="journal article" date="2014" name="Insect Biochem. Mol. Biol.">
        <title>An insight into the sialome of the frog biting fly, Corethrella appendiculata.</title>
        <authorList>
            <person name="Ribeiro J.M.C."/>
            <person name="Chagas A.C."/>
            <person name="Pham V.M."/>
            <person name="Lounibos L.P."/>
            <person name="Calvo E."/>
        </authorList>
    </citation>
    <scope>NUCLEOTIDE SEQUENCE</scope>
    <source>
        <tissue evidence="2">Salivary glands</tissue>
    </source>
</reference>
<evidence type="ECO:0000259" key="1">
    <source>
        <dbReference type="Pfam" id="PF09995"/>
    </source>
</evidence>
<dbReference type="PANTHER" id="PTHR37159:SF1">
    <property type="entry name" value="GH11867P"/>
    <property type="match status" value="1"/>
</dbReference>
<feature type="domain" description="ER-bound oxygenase mpaB/mpaB'/Rubber oxygenase catalytic" evidence="1">
    <location>
        <begin position="52"/>
        <end position="197"/>
    </location>
</feature>
<dbReference type="EMBL" id="GANO01004845">
    <property type="protein sequence ID" value="JAB55026.1"/>
    <property type="molecule type" value="mRNA"/>
</dbReference>
<name>U5EP54_9DIPT</name>
<dbReference type="GO" id="GO:0016491">
    <property type="term" value="F:oxidoreductase activity"/>
    <property type="evidence" value="ECO:0007669"/>
    <property type="project" value="InterPro"/>
</dbReference>
<accession>U5EP54</accession>
<dbReference type="PANTHER" id="PTHR37159">
    <property type="entry name" value="GH11867P"/>
    <property type="match status" value="1"/>
</dbReference>
<evidence type="ECO:0000313" key="2">
    <source>
        <dbReference type="EMBL" id="JAB55026.1"/>
    </source>
</evidence>
<organism evidence="2">
    <name type="scientific">Corethrella appendiculata</name>
    <dbReference type="NCBI Taxonomy" id="1370023"/>
    <lineage>
        <taxon>Eukaryota</taxon>
        <taxon>Metazoa</taxon>
        <taxon>Ecdysozoa</taxon>
        <taxon>Arthropoda</taxon>
        <taxon>Hexapoda</taxon>
        <taxon>Insecta</taxon>
        <taxon>Pterygota</taxon>
        <taxon>Neoptera</taxon>
        <taxon>Endopterygota</taxon>
        <taxon>Diptera</taxon>
        <taxon>Nematocera</taxon>
        <taxon>Culicoidea</taxon>
        <taxon>Chaoboridae</taxon>
        <taxon>Corethrella</taxon>
    </lineage>
</organism>
<sequence length="422" mass="49266">MNAFDLTNDELVAKQVILKLYTQGVAKEFVMTENMKLPQWFDEAKFYRAQKFYSQNRLSFFEAGVSGLIILFFSEPLAIKLLKATEKSSTPETAKKRYISTILHTLSWYESELKPGSESWKSLEKVRIMHNHASKMGQKLQLGFVVSQKSVAFTAFGFFGLVLLKSRLLGINNACEEDFEALIHFWAVISNLLGVEDEFNIYLNSSSVVRLVFSIYLRYIVMPMIQLENPDIKLMAKSFVDGFKEYVPTSYERKLFLLRRLIGIPGYQYNIDLNEERLMCRNIFTNNELATVKEYYLNHNFWNIDLIDEDFQLLKIESKSSCDSILNPCDEVGHISINDTEQICFRKLQNQNSWNNSLNDSAYRRFNEIDQKRIRFGLSILEKYNCNFIAKFLINFLSDFMIFKMRKFSGIPTVDIDINEIF</sequence>
<proteinExistence type="evidence at transcript level"/>
<dbReference type="InterPro" id="IPR018713">
    <property type="entry name" value="MPAB/Lcp_cat_dom"/>
</dbReference>
<dbReference type="Pfam" id="PF09995">
    <property type="entry name" value="MPAB_Lcp_cat"/>
    <property type="match status" value="1"/>
</dbReference>
<dbReference type="AlphaFoldDB" id="U5EP54"/>